<feature type="transmembrane region" description="Helical" evidence="8">
    <location>
        <begin position="238"/>
        <end position="258"/>
    </location>
</feature>
<comment type="similarity">
    <text evidence="2">Belongs to the wax synthase family.</text>
</comment>
<organism evidence="10 11">
    <name type="scientific">Papaver nudicaule</name>
    <name type="common">Iceland poppy</name>
    <dbReference type="NCBI Taxonomy" id="74823"/>
    <lineage>
        <taxon>Eukaryota</taxon>
        <taxon>Viridiplantae</taxon>
        <taxon>Streptophyta</taxon>
        <taxon>Embryophyta</taxon>
        <taxon>Tracheophyta</taxon>
        <taxon>Spermatophyta</taxon>
        <taxon>Magnoliopsida</taxon>
        <taxon>Ranunculales</taxon>
        <taxon>Papaveraceae</taxon>
        <taxon>Papaveroideae</taxon>
        <taxon>Papaver</taxon>
    </lineage>
</organism>
<evidence type="ECO:0000256" key="3">
    <source>
        <dbReference type="ARBA" id="ARBA00022679"/>
    </source>
</evidence>
<keyword evidence="6 8" id="KW-0472">Membrane</keyword>
<dbReference type="Pfam" id="PF13813">
    <property type="entry name" value="MBOAT_2"/>
    <property type="match status" value="1"/>
</dbReference>
<evidence type="ECO:0000256" key="6">
    <source>
        <dbReference type="ARBA" id="ARBA00023136"/>
    </source>
</evidence>
<dbReference type="PANTHER" id="PTHR31595">
    <property type="entry name" value="LONG-CHAIN-ALCOHOL O-FATTY-ACYLTRANSFERASE 3-RELATED"/>
    <property type="match status" value="1"/>
</dbReference>
<evidence type="ECO:0000256" key="8">
    <source>
        <dbReference type="SAM" id="Phobius"/>
    </source>
</evidence>
<gene>
    <name evidence="10" type="ORF">MKW94_017134</name>
</gene>
<dbReference type="EMBL" id="JAJJMA010057817">
    <property type="protein sequence ID" value="MCL7026523.1"/>
    <property type="molecule type" value="Genomic_DNA"/>
</dbReference>
<dbReference type="PIRSF" id="PIRSF037006">
    <property type="entry name" value="Wax_synthase"/>
    <property type="match status" value="1"/>
</dbReference>
<evidence type="ECO:0000256" key="1">
    <source>
        <dbReference type="ARBA" id="ARBA00004141"/>
    </source>
</evidence>
<dbReference type="InterPro" id="IPR044851">
    <property type="entry name" value="Wax_synthase"/>
</dbReference>
<sequence>MEEGDELWRFIRLLIVVVISLTYCYFISKNIPKGFLRFFSVFPIILIFTYLPLSVSSMHLSGSTGFFLGWLANFKLLLFACGKGPLSCTTSDSGSSISLKRFISVACFPIKIKNNIQKPSHNDHDIQISKPKSHLYYATQALLLAILVRVYVYKENLPRSFILFLYTFHMYFSLEILLAMSASLARFILGLELEPQFYDPYLSTSLQDFWGRRWNLMVTGILRPTVYEPVRLICTNIFGRNLSLAMAVLATFVVSGLMHELMFFYMCRVLPTWEVLCFFILHGICLITETRVKKLLNDKFQLPRLVSRTLTIGFVAVTCFWLFIPILGRCKIEIRGNEELVAFAEFAKAVIQNSLVYLQLQTRA</sequence>
<evidence type="ECO:0000259" key="9">
    <source>
        <dbReference type="Pfam" id="PF13813"/>
    </source>
</evidence>
<evidence type="ECO:0000313" key="11">
    <source>
        <dbReference type="Proteomes" id="UP001177140"/>
    </source>
</evidence>
<keyword evidence="4 8" id="KW-0812">Transmembrane</keyword>
<comment type="subcellular location">
    <subcellularLocation>
        <location evidence="1">Membrane</location>
        <topology evidence="1">Multi-pass membrane protein</topology>
    </subcellularLocation>
</comment>
<evidence type="ECO:0000256" key="2">
    <source>
        <dbReference type="ARBA" id="ARBA00007282"/>
    </source>
</evidence>
<feature type="transmembrane region" description="Helical" evidence="8">
    <location>
        <begin position="164"/>
        <end position="189"/>
    </location>
</feature>
<keyword evidence="11" id="KW-1185">Reference proteome</keyword>
<dbReference type="PANTHER" id="PTHR31595:SF46">
    <property type="entry name" value="ACYL-COA--STEROL O-ACYLTRANSFERASE 1"/>
    <property type="match status" value="1"/>
</dbReference>
<dbReference type="InterPro" id="IPR032805">
    <property type="entry name" value="Wax_synthase_dom"/>
</dbReference>
<keyword evidence="7" id="KW-0012">Acyltransferase</keyword>
<proteinExistence type="inferred from homology"/>
<dbReference type="AlphaFoldDB" id="A0AA41V6P1"/>
<evidence type="ECO:0000313" key="10">
    <source>
        <dbReference type="EMBL" id="MCL7026523.1"/>
    </source>
</evidence>
<feature type="transmembrane region" description="Helical" evidence="8">
    <location>
        <begin position="270"/>
        <end position="288"/>
    </location>
</feature>
<evidence type="ECO:0000256" key="7">
    <source>
        <dbReference type="ARBA" id="ARBA00023315"/>
    </source>
</evidence>
<feature type="transmembrane region" description="Helical" evidence="8">
    <location>
        <begin position="134"/>
        <end position="152"/>
    </location>
</feature>
<feature type="transmembrane region" description="Helical" evidence="8">
    <location>
        <begin position="309"/>
        <end position="328"/>
    </location>
</feature>
<dbReference type="InterPro" id="IPR017088">
    <property type="entry name" value="Wax_synthase_Magnoliopsida"/>
</dbReference>
<feature type="transmembrane region" description="Helical" evidence="8">
    <location>
        <begin position="34"/>
        <end position="53"/>
    </location>
</feature>
<name>A0AA41V6P1_PAPNU</name>
<comment type="caution">
    <text evidence="10">The sequence shown here is derived from an EMBL/GenBank/DDBJ whole genome shotgun (WGS) entry which is preliminary data.</text>
</comment>
<feature type="domain" description="Wax synthase" evidence="9">
    <location>
        <begin position="194"/>
        <end position="280"/>
    </location>
</feature>
<dbReference type="GO" id="GO:0006629">
    <property type="term" value="P:lipid metabolic process"/>
    <property type="evidence" value="ECO:0007669"/>
    <property type="project" value="InterPro"/>
</dbReference>
<accession>A0AA41V6P1</accession>
<dbReference type="Proteomes" id="UP001177140">
    <property type="component" value="Unassembled WGS sequence"/>
</dbReference>
<reference evidence="10" key="1">
    <citation type="submission" date="2022-03" db="EMBL/GenBank/DDBJ databases">
        <title>A functionally conserved STORR gene fusion in Papaver species that diverged 16.8 million years ago.</title>
        <authorList>
            <person name="Catania T."/>
        </authorList>
    </citation>
    <scope>NUCLEOTIDE SEQUENCE</scope>
    <source>
        <strain evidence="10">S-191538</strain>
    </source>
</reference>
<protein>
    <recommendedName>
        <fullName evidence="9">Wax synthase domain-containing protein</fullName>
    </recommendedName>
</protein>
<keyword evidence="5 8" id="KW-1133">Transmembrane helix</keyword>
<feature type="transmembrane region" description="Helical" evidence="8">
    <location>
        <begin position="7"/>
        <end position="28"/>
    </location>
</feature>
<evidence type="ECO:0000256" key="4">
    <source>
        <dbReference type="ARBA" id="ARBA00022692"/>
    </source>
</evidence>
<dbReference type="GO" id="GO:0016020">
    <property type="term" value="C:membrane"/>
    <property type="evidence" value="ECO:0007669"/>
    <property type="project" value="UniProtKB-SubCell"/>
</dbReference>
<evidence type="ECO:0000256" key="5">
    <source>
        <dbReference type="ARBA" id="ARBA00022989"/>
    </source>
</evidence>
<dbReference type="GO" id="GO:0008374">
    <property type="term" value="F:O-acyltransferase activity"/>
    <property type="evidence" value="ECO:0007669"/>
    <property type="project" value="InterPro"/>
</dbReference>
<keyword evidence="3" id="KW-0808">Transferase</keyword>